<accession>A0A261XV21</accession>
<keyword evidence="1" id="KW-1133">Transmembrane helix</keyword>
<evidence type="ECO:0000313" key="3">
    <source>
        <dbReference type="Proteomes" id="UP000242875"/>
    </source>
</evidence>
<organism evidence="2 3">
    <name type="scientific">Bifiguratus adelaidae</name>
    <dbReference type="NCBI Taxonomy" id="1938954"/>
    <lineage>
        <taxon>Eukaryota</taxon>
        <taxon>Fungi</taxon>
        <taxon>Fungi incertae sedis</taxon>
        <taxon>Mucoromycota</taxon>
        <taxon>Mucoromycotina</taxon>
        <taxon>Endogonomycetes</taxon>
        <taxon>Endogonales</taxon>
        <taxon>Endogonales incertae sedis</taxon>
        <taxon>Bifiguratus</taxon>
    </lineage>
</organism>
<sequence>MSGFFAPQAGRSLRQFLATDPEIFPLMGVLGAMIGTAGYMLGHKRMSVTSESNVRMATNDARYPWQQAEPEEFAYRYHIYGDSKQPVVAAPSAIVQHSVEIQVPKGLAEKYPGIVS</sequence>
<proteinExistence type="predicted"/>
<dbReference type="OrthoDB" id="3141857at2759"/>
<reference evidence="2 3" key="1">
    <citation type="journal article" date="2017" name="Mycologia">
        <title>Bifiguratus adelaidae, gen. et sp. nov., a new member of Mucoromycotina in endophytic and soil-dwelling habitats.</title>
        <authorList>
            <person name="Torres-Cruz T.J."/>
            <person name="Billingsley Tobias T.L."/>
            <person name="Almatruk M."/>
            <person name="Hesse C."/>
            <person name="Kuske C.R."/>
            <person name="Desiro A."/>
            <person name="Benucci G.M."/>
            <person name="Bonito G."/>
            <person name="Stajich J.E."/>
            <person name="Dunlap C."/>
            <person name="Arnold A.E."/>
            <person name="Porras-Alfaro A."/>
        </authorList>
    </citation>
    <scope>NUCLEOTIDE SEQUENCE [LARGE SCALE GENOMIC DNA]</scope>
    <source>
        <strain evidence="2 3">AZ0501</strain>
    </source>
</reference>
<dbReference type="PANTHER" id="PTHR40466">
    <property type="entry name" value="EXPRESSED PROTEIN"/>
    <property type="match status" value="1"/>
</dbReference>
<dbReference type="Proteomes" id="UP000242875">
    <property type="component" value="Unassembled WGS sequence"/>
</dbReference>
<feature type="transmembrane region" description="Helical" evidence="1">
    <location>
        <begin position="23"/>
        <end position="42"/>
    </location>
</feature>
<evidence type="ECO:0000313" key="2">
    <source>
        <dbReference type="EMBL" id="OZJ02209.1"/>
    </source>
</evidence>
<keyword evidence="3" id="KW-1185">Reference proteome</keyword>
<dbReference type="EMBL" id="MVBO01000176">
    <property type="protein sequence ID" value="OZJ02209.1"/>
    <property type="molecule type" value="Genomic_DNA"/>
</dbReference>
<keyword evidence="1" id="KW-0472">Membrane</keyword>
<dbReference type="AlphaFoldDB" id="A0A261XV21"/>
<protein>
    <submittedName>
        <fullName evidence="2">Uncharacterized protein</fullName>
    </submittedName>
</protein>
<name>A0A261XV21_9FUNG</name>
<comment type="caution">
    <text evidence="2">The sequence shown here is derived from an EMBL/GenBank/DDBJ whole genome shotgun (WGS) entry which is preliminary data.</text>
</comment>
<evidence type="ECO:0000256" key="1">
    <source>
        <dbReference type="SAM" id="Phobius"/>
    </source>
</evidence>
<dbReference type="PANTHER" id="PTHR40466:SF1">
    <property type="entry name" value="FUNGAL PROTEIN"/>
    <property type="match status" value="1"/>
</dbReference>
<gene>
    <name evidence="2" type="ORF">BZG36_04716</name>
</gene>
<dbReference type="InterPro" id="IPR039965">
    <property type="entry name" value="C3H7.08c"/>
</dbReference>
<keyword evidence="1" id="KW-0812">Transmembrane</keyword>